<evidence type="ECO:0000256" key="4">
    <source>
        <dbReference type="ARBA" id="ARBA00023002"/>
    </source>
</evidence>
<proteinExistence type="inferred from homology"/>
<gene>
    <name evidence="6" type="ORF">ACRE_054320</name>
</gene>
<sequence length="517" mass="56334">MKLSSAVSAAALAFVRPSSQSLLPPVGDQPVGTCCSILEAVGLEHVLYPEDQTYQDRIESYFSVSARLTPGCIVQPTSAKEVALAVKALTRGTTCKFAVRGGGHTAFPGAANSGSYSLFLPLIVDSLNDGVTIDLGLMRDTTYDAEKKVARIQPGQTWAEVYGDLEPYGVTVPGGRTGTVGIGGFLTGGGNTFYAARHGLGCDNVVNFQVVLGNGRIVDANAKKNKDLFKALKGGGSNFGIVTRFDMQAYDADLLWGGLVSYDVSTTDQFVDAYHNWTNNIHNYPDGSIIPFWSYDPTIGGEVILLAYEDITGVEEPAAFDEFLAIGNVLSSSMRLATHKNITDELEIAPGYRNIVFTFTFKNEKAVFHEILTRRTQFVEDFKAQSPDGDFYVHGIFQSIPTLFAEHAVAKGGNMLGLDGVEDNAVLFQIQMMIKGEDQEAEARSRLVDLFDGLKEYTVEVGADVDWVYLNYADYTQDPFAGYPSDNVAFMKKVARKYDPLRVFQERMPGGFKVSEA</sequence>
<dbReference type="InterPro" id="IPR016166">
    <property type="entry name" value="FAD-bd_PCMH"/>
</dbReference>
<evidence type="ECO:0000259" key="5">
    <source>
        <dbReference type="PROSITE" id="PS51387"/>
    </source>
</evidence>
<dbReference type="PANTHER" id="PTHR42973">
    <property type="entry name" value="BINDING OXIDOREDUCTASE, PUTATIVE (AFU_ORTHOLOGUE AFUA_1G17690)-RELATED"/>
    <property type="match status" value="1"/>
</dbReference>
<dbReference type="InterPro" id="IPR050416">
    <property type="entry name" value="FAD-linked_Oxidoreductase"/>
</dbReference>
<evidence type="ECO:0000256" key="1">
    <source>
        <dbReference type="ARBA" id="ARBA00005466"/>
    </source>
</evidence>
<dbReference type="Proteomes" id="UP000029964">
    <property type="component" value="Unassembled WGS sequence"/>
</dbReference>
<organism evidence="6 7">
    <name type="scientific">Hapsidospora chrysogenum (strain ATCC 11550 / CBS 779.69 / DSM 880 / IAM 14645 / JCM 23072 / IMI 49137)</name>
    <name type="common">Acremonium chrysogenum</name>
    <dbReference type="NCBI Taxonomy" id="857340"/>
    <lineage>
        <taxon>Eukaryota</taxon>
        <taxon>Fungi</taxon>
        <taxon>Dikarya</taxon>
        <taxon>Ascomycota</taxon>
        <taxon>Pezizomycotina</taxon>
        <taxon>Sordariomycetes</taxon>
        <taxon>Hypocreomycetidae</taxon>
        <taxon>Hypocreales</taxon>
        <taxon>Bionectriaceae</taxon>
        <taxon>Hapsidospora</taxon>
    </lineage>
</organism>
<accession>A0A086T387</accession>
<reference evidence="7" key="1">
    <citation type="journal article" date="2014" name="Genome Announc.">
        <title>Genome sequence and annotation of Acremonium chrysogenum, producer of the beta-lactam antibiotic cephalosporin C.</title>
        <authorList>
            <person name="Terfehr D."/>
            <person name="Dahlmann T.A."/>
            <person name="Specht T."/>
            <person name="Zadra I."/>
            <person name="Kuernsteiner H."/>
            <person name="Kueck U."/>
        </authorList>
    </citation>
    <scope>NUCLEOTIDE SEQUENCE [LARGE SCALE GENOMIC DNA]</scope>
    <source>
        <strain evidence="7">ATCC 11550 / CBS 779.69 / DSM 880 / IAM 14645 / JCM 23072 / IMI 49137</strain>
    </source>
</reference>
<dbReference type="InterPro" id="IPR036318">
    <property type="entry name" value="FAD-bd_PCMH-like_sf"/>
</dbReference>
<dbReference type="SUPFAM" id="SSF56176">
    <property type="entry name" value="FAD-binding/transporter-associated domain-like"/>
    <property type="match status" value="1"/>
</dbReference>
<feature type="domain" description="FAD-binding PCMH-type" evidence="5">
    <location>
        <begin position="66"/>
        <end position="252"/>
    </location>
</feature>
<dbReference type="GO" id="GO:0071949">
    <property type="term" value="F:FAD binding"/>
    <property type="evidence" value="ECO:0007669"/>
    <property type="project" value="InterPro"/>
</dbReference>
<keyword evidence="4" id="KW-0560">Oxidoreductase</keyword>
<dbReference type="Pfam" id="PF01565">
    <property type="entry name" value="FAD_binding_4"/>
    <property type="match status" value="1"/>
</dbReference>
<evidence type="ECO:0000313" key="6">
    <source>
        <dbReference type="EMBL" id="KFH43819.1"/>
    </source>
</evidence>
<dbReference type="PROSITE" id="PS51387">
    <property type="entry name" value="FAD_PCMH"/>
    <property type="match status" value="1"/>
</dbReference>
<keyword evidence="3" id="KW-0274">FAD</keyword>
<evidence type="ECO:0000256" key="2">
    <source>
        <dbReference type="ARBA" id="ARBA00022630"/>
    </source>
</evidence>
<keyword evidence="7" id="KW-1185">Reference proteome</keyword>
<keyword evidence="2" id="KW-0285">Flavoprotein</keyword>
<name>A0A086T387_HAPC1</name>
<dbReference type="PANTHER" id="PTHR42973:SF53">
    <property type="entry name" value="FAD-BINDING PCMH-TYPE DOMAIN-CONTAINING PROTEIN-RELATED"/>
    <property type="match status" value="1"/>
</dbReference>
<protein>
    <submittedName>
        <fullName evidence="6">Bifunctional solanapyrone synthase-like protein</fullName>
    </submittedName>
</protein>
<evidence type="ECO:0000256" key="3">
    <source>
        <dbReference type="ARBA" id="ARBA00022827"/>
    </source>
</evidence>
<dbReference type="InterPro" id="IPR016169">
    <property type="entry name" value="FAD-bd_PCMH_sub2"/>
</dbReference>
<dbReference type="Gene3D" id="3.30.465.10">
    <property type="match status" value="1"/>
</dbReference>
<dbReference type="AlphaFoldDB" id="A0A086T387"/>
<dbReference type="HOGENOM" id="CLU_018354_1_1_1"/>
<dbReference type="OrthoDB" id="2151789at2759"/>
<dbReference type="STRING" id="857340.A0A086T387"/>
<dbReference type="EMBL" id="JPKY01000061">
    <property type="protein sequence ID" value="KFH43819.1"/>
    <property type="molecule type" value="Genomic_DNA"/>
</dbReference>
<evidence type="ECO:0000313" key="7">
    <source>
        <dbReference type="Proteomes" id="UP000029964"/>
    </source>
</evidence>
<dbReference type="GO" id="GO:0016491">
    <property type="term" value="F:oxidoreductase activity"/>
    <property type="evidence" value="ECO:0007669"/>
    <property type="project" value="UniProtKB-KW"/>
</dbReference>
<dbReference type="InterPro" id="IPR006094">
    <property type="entry name" value="Oxid_FAD_bind_N"/>
</dbReference>
<comment type="similarity">
    <text evidence="1">Belongs to the oxygen-dependent FAD-linked oxidoreductase family.</text>
</comment>
<comment type="caution">
    <text evidence="6">The sequence shown here is derived from an EMBL/GenBank/DDBJ whole genome shotgun (WGS) entry which is preliminary data.</text>
</comment>